<dbReference type="AlphaFoldDB" id="A0A2S8B0F7"/>
<dbReference type="InterPro" id="IPR036188">
    <property type="entry name" value="FAD/NAD-bd_sf"/>
</dbReference>
<comment type="caution">
    <text evidence="9">The sequence shown here is derived from an EMBL/GenBank/DDBJ whole genome shotgun (WGS) entry which is preliminary data.</text>
</comment>
<comment type="cofactor">
    <cofactor evidence="1">
        <name>FAD</name>
        <dbReference type="ChEBI" id="CHEBI:57692"/>
    </cofactor>
</comment>
<evidence type="ECO:0000313" key="9">
    <source>
        <dbReference type="EMBL" id="PQM25871.1"/>
    </source>
</evidence>
<dbReference type="OrthoDB" id="9796623at2"/>
<evidence type="ECO:0000256" key="6">
    <source>
        <dbReference type="ARBA" id="ARBA00023002"/>
    </source>
</evidence>
<dbReference type="Pfam" id="PF01494">
    <property type="entry name" value="FAD_binding_3"/>
    <property type="match status" value="1"/>
</dbReference>
<dbReference type="PANTHER" id="PTHR43876">
    <property type="entry name" value="UBIQUINONE BIOSYNTHESIS MONOOXYGENASE COQ6, MITOCHONDRIAL"/>
    <property type="match status" value="1"/>
</dbReference>
<dbReference type="EMBL" id="PHFW01000003">
    <property type="protein sequence ID" value="PQM25871.1"/>
    <property type="molecule type" value="Genomic_DNA"/>
</dbReference>
<feature type="domain" description="FAD-binding" evidence="8">
    <location>
        <begin position="7"/>
        <end position="326"/>
    </location>
</feature>
<evidence type="ECO:0000259" key="8">
    <source>
        <dbReference type="Pfam" id="PF01494"/>
    </source>
</evidence>
<keyword evidence="4" id="KW-0285">Flavoprotein</keyword>
<dbReference type="PRINTS" id="PR00420">
    <property type="entry name" value="RNGMNOXGNASE"/>
</dbReference>
<evidence type="ECO:0000256" key="1">
    <source>
        <dbReference type="ARBA" id="ARBA00001974"/>
    </source>
</evidence>
<dbReference type="Proteomes" id="UP000238954">
    <property type="component" value="Chromosome"/>
</dbReference>
<organism evidence="9 10">
    <name type="scientific">Sphingopyxis lindanitolerans</name>
    <dbReference type="NCBI Taxonomy" id="2054227"/>
    <lineage>
        <taxon>Bacteria</taxon>
        <taxon>Pseudomonadati</taxon>
        <taxon>Pseudomonadota</taxon>
        <taxon>Alphaproteobacteria</taxon>
        <taxon>Sphingomonadales</taxon>
        <taxon>Sphingomonadaceae</taxon>
        <taxon>Sphingopyxis</taxon>
    </lineage>
</organism>
<keyword evidence="5" id="KW-0274">FAD</keyword>
<dbReference type="SUPFAM" id="SSF51905">
    <property type="entry name" value="FAD/NAD(P)-binding domain"/>
    <property type="match status" value="1"/>
</dbReference>
<dbReference type="InterPro" id="IPR018168">
    <property type="entry name" value="Ubi_Hdrlase_CS"/>
</dbReference>
<comment type="similarity">
    <text evidence="3">Belongs to the UbiH/COQ6 family.</text>
</comment>
<accession>A0A2S8B0F7</accession>
<dbReference type="GO" id="GO:0004497">
    <property type="term" value="F:monooxygenase activity"/>
    <property type="evidence" value="ECO:0007669"/>
    <property type="project" value="UniProtKB-KW"/>
</dbReference>
<proteinExistence type="inferred from homology"/>
<evidence type="ECO:0000256" key="4">
    <source>
        <dbReference type="ARBA" id="ARBA00022630"/>
    </source>
</evidence>
<dbReference type="Gene3D" id="3.50.50.60">
    <property type="entry name" value="FAD/NAD(P)-binding domain"/>
    <property type="match status" value="2"/>
</dbReference>
<dbReference type="UniPathway" id="UPA00232"/>
<dbReference type="GO" id="GO:0071949">
    <property type="term" value="F:FAD binding"/>
    <property type="evidence" value="ECO:0007669"/>
    <property type="project" value="InterPro"/>
</dbReference>
<dbReference type="InterPro" id="IPR051205">
    <property type="entry name" value="UbiH/COQ6_monooxygenase"/>
</dbReference>
<evidence type="ECO:0000256" key="2">
    <source>
        <dbReference type="ARBA" id="ARBA00004749"/>
    </source>
</evidence>
<dbReference type="GO" id="GO:0016705">
    <property type="term" value="F:oxidoreductase activity, acting on paired donors, with incorporation or reduction of molecular oxygen"/>
    <property type="evidence" value="ECO:0007669"/>
    <property type="project" value="InterPro"/>
</dbReference>
<dbReference type="NCBIfam" id="TIGR01988">
    <property type="entry name" value="Ubi-OHases"/>
    <property type="match status" value="1"/>
</dbReference>
<dbReference type="InterPro" id="IPR002938">
    <property type="entry name" value="FAD-bd"/>
</dbReference>
<keyword evidence="10" id="KW-1185">Reference proteome</keyword>
<evidence type="ECO:0000313" key="10">
    <source>
        <dbReference type="Proteomes" id="UP000238954"/>
    </source>
</evidence>
<dbReference type="GO" id="GO:0006744">
    <property type="term" value="P:ubiquinone biosynthetic process"/>
    <property type="evidence" value="ECO:0007669"/>
    <property type="project" value="UniProtKB-UniPathway"/>
</dbReference>
<dbReference type="InterPro" id="IPR010971">
    <property type="entry name" value="UbiH/COQ6"/>
</dbReference>
<dbReference type="PROSITE" id="PS01304">
    <property type="entry name" value="UBIH"/>
    <property type="match status" value="1"/>
</dbReference>
<keyword evidence="9" id="KW-0830">Ubiquinone</keyword>
<protein>
    <submittedName>
        <fullName evidence="9">Ubiquinone biosynthesis protein UbiH</fullName>
    </submittedName>
</protein>
<dbReference type="PANTHER" id="PTHR43876:SF7">
    <property type="entry name" value="UBIQUINONE BIOSYNTHESIS MONOOXYGENASE COQ6, MITOCHONDRIAL"/>
    <property type="match status" value="1"/>
</dbReference>
<reference evidence="10" key="1">
    <citation type="submission" date="2017-11" db="EMBL/GenBank/DDBJ databases">
        <title>The complete genome sequence of Sphingopyxis pomeranensis sp. nov. strain WS5A3p.</title>
        <authorList>
            <person name="Kaminski M.A."/>
        </authorList>
    </citation>
    <scope>NUCLEOTIDE SEQUENCE [LARGE SCALE GENOMIC DNA]</scope>
    <source>
        <strain evidence="10">WS5A3p</strain>
    </source>
</reference>
<name>A0A2S8B0F7_9SPHN</name>
<gene>
    <name evidence="9" type="ORF">CVO77_12185</name>
</gene>
<sequence>MTEPLRSDVLISGGGLVGQALALALARHGLSSQIVDPADPVATIAPGFDGRASAIASAVWRMFEVIGIADRLAGHGCPIRAIKVSDGGPQQNGGAGELDFVTADDAPPLGTMVENRRLRLALAAAIADAPLVRLFMPAKVIDRDVGAHGVTLTLADGTRLAAPLLIVAEGRRSPTRDAAGFSIANWSYHHHAMIGAVAHEKPHGQVAHEIFFPAGPFALLPLIDDEQGRHRSAFVWTVSEKDGPGFARLGDRGFTAELEKRAGGLLGAMELVAPRMTYPLGFHHSATIVADRIILVGDAAHGIHPIAGQGLNLGLRDVAALTEVLVEGARLGLDLGDAALLARSQRWRGLDNLMVSLATDGLTRLFGIPGRTAAAVRRAGLGAVQRLPLLKRFFMDEARGEAGDLPRLLAGTEI</sequence>
<keyword evidence="6" id="KW-0560">Oxidoreductase</keyword>
<evidence type="ECO:0000256" key="3">
    <source>
        <dbReference type="ARBA" id="ARBA00005349"/>
    </source>
</evidence>
<keyword evidence="7" id="KW-0503">Monooxygenase</keyword>
<comment type="pathway">
    <text evidence="2">Cofactor biosynthesis; ubiquinone biosynthesis.</text>
</comment>
<evidence type="ECO:0000256" key="7">
    <source>
        <dbReference type="ARBA" id="ARBA00023033"/>
    </source>
</evidence>
<dbReference type="RefSeq" id="WP_105999293.1">
    <property type="nucleotide sequence ID" value="NZ_CM009578.1"/>
</dbReference>
<evidence type="ECO:0000256" key="5">
    <source>
        <dbReference type="ARBA" id="ARBA00022827"/>
    </source>
</evidence>